<proteinExistence type="predicted"/>
<evidence type="ECO:0000313" key="3">
    <source>
        <dbReference type="Proteomes" id="UP000499080"/>
    </source>
</evidence>
<evidence type="ECO:0000313" key="2">
    <source>
        <dbReference type="EMBL" id="GBN61209.1"/>
    </source>
</evidence>
<reference evidence="2 3" key="1">
    <citation type="journal article" date="2019" name="Sci. Rep.">
        <title>Orb-weaving spider Araneus ventricosus genome elucidates the spidroin gene catalogue.</title>
        <authorList>
            <person name="Kono N."/>
            <person name="Nakamura H."/>
            <person name="Ohtoshi R."/>
            <person name="Moran D.A.P."/>
            <person name="Shinohara A."/>
            <person name="Yoshida Y."/>
            <person name="Fujiwara M."/>
            <person name="Mori M."/>
            <person name="Tomita M."/>
            <person name="Arakawa K."/>
        </authorList>
    </citation>
    <scope>NUCLEOTIDE SEQUENCE [LARGE SCALE GENOMIC DNA]</scope>
</reference>
<dbReference type="AlphaFoldDB" id="A0A4Y2QCA4"/>
<dbReference type="Proteomes" id="UP000499080">
    <property type="component" value="Unassembled WGS sequence"/>
</dbReference>
<gene>
    <name evidence="2" type="ORF">AVEN_71523_1</name>
</gene>
<dbReference type="PANTHER" id="PTHR46599:SF3">
    <property type="entry name" value="PIGGYBAC TRANSPOSABLE ELEMENT-DERIVED PROTEIN 4"/>
    <property type="match status" value="1"/>
</dbReference>
<dbReference type="PANTHER" id="PTHR46599">
    <property type="entry name" value="PIGGYBAC TRANSPOSABLE ELEMENT-DERIVED PROTEIN 4"/>
    <property type="match status" value="1"/>
</dbReference>
<comment type="caution">
    <text evidence="2">The sequence shown here is derived from an EMBL/GenBank/DDBJ whole genome shotgun (WGS) entry which is preliminary data.</text>
</comment>
<evidence type="ECO:0000259" key="1">
    <source>
        <dbReference type="Pfam" id="PF13843"/>
    </source>
</evidence>
<protein>
    <recommendedName>
        <fullName evidence="1">PiggyBac transposable element-derived protein domain-containing protein</fullName>
    </recommendedName>
</protein>
<feature type="domain" description="PiggyBac transposable element-derived protein" evidence="1">
    <location>
        <begin position="12"/>
        <end position="117"/>
    </location>
</feature>
<keyword evidence="3" id="KW-1185">Reference proteome</keyword>
<organism evidence="2 3">
    <name type="scientific">Araneus ventricosus</name>
    <name type="common">Orbweaver spider</name>
    <name type="synonym">Epeira ventricosa</name>
    <dbReference type="NCBI Taxonomy" id="182803"/>
    <lineage>
        <taxon>Eukaryota</taxon>
        <taxon>Metazoa</taxon>
        <taxon>Ecdysozoa</taxon>
        <taxon>Arthropoda</taxon>
        <taxon>Chelicerata</taxon>
        <taxon>Arachnida</taxon>
        <taxon>Araneae</taxon>
        <taxon>Araneomorphae</taxon>
        <taxon>Entelegynae</taxon>
        <taxon>Araneoidea</taxon>
        <taxon>Araneidae</taxon>
        <taxon>Araneus</taxon>
    </lineage>
</organism>
<dbReference type="InterPro" id="IPR029526">
    <property type="entry name" value="PGBD"/>
</dbReference>
<accession>A0A4Y2QCA4</accession>
<sequence>MWNFAVKYLHKEIVNTKIKRGETVAQRKHRIVVMKWKDKRNVLMIATEHSGKMMLSNKKNRKGESIIKPDCILDYDKYMCNIDKIVQLLSYYSPLQKSLKWYRKVVLQHLDIVVSNSLHSKVGGKQF</sequence>
<dbReference type="EMBL" id="BGPR01013565">
    <property type="protein sequence ID" value="GBN61209.1"/>
    <property type="molecule type" value="Genomic_DNA"/>
</dbReference>
<dbReference type="OrthoDB" id="5876240at2759"/>
<dbReference type="Pfam" id="PF13843">
    <property type="entry name" value="DDE_Tnp_1_7"/>
    <property type="match status" value="1"/>
</dbReference>
<name>A0A4Y2QCA4_ARAVE</name>